<evidence type="ECO:0000256" key="5">
    <source>
        <dbReference type="ARBA" id="ARBA00023110"/>
    </source>
</evidence>
<dbReference type="GO" id="GO:0003755">
    <property type="term" value="F:peptidyl-prolyl cis-trans isomerase activity"/>
    <property type="evidence" value="ECO:0007669"/>
    <property type="project" value="UniProtKB-UniRule"/>
</dbReference>
<sequence>MEDIVTHSFHRIVRDCGSAVLFVSLLGSALSVSAAEAGQKRAVIKDGAQVSLEYTLRLDDQTVLESNVGKAPMVYHQGAHEIVPGLERSLAGHAKGDTARIVVQPAEGYGDVDPKAIQEVKKSLIPEAARKVGAQLEAKGPDGESLFPRVTAVTEDTVTLDFNHPLAGKVLLFDVTVLDVLSVPKK</sequence>
<reference evidence="12 13" key="1">
    <citation type="submission" date="2017-03" db="EMBL/GenBank/DDBJ databases">
        <authorList>
            <person name="Afonso C.L."/>
            <person name="Miller P.J."/>
            <person name="Scott M.A."/>
            <person name="Spackman E."/>
            <person name="Goraichik I."/>
            <person name="Dimitrov K.M."/>
            <person name="Suarez D.L."/>
            <person name="Swayne D.E."/>
        </authorList>
    </citation>
    <scope>NUCLEOTIDE SEQUENCE [LARGE SCALE GENOMIC DNA]</scope>
    <source>
        <strain evidence="12">Genome sequencing of Nitrospira japonica strain NJ11</strain>
    </source>
</reference>
<evidence type="ECO:0000259" key="11">
    <source>
        <dbReference type="PROSITE" id="PS50059"/>
    </source>
</evidence>
<gene>
    <name evidence="12" type="ORF">NSJP_3004</name>
</gene>
<evidence type="ECO:0000256" key="9">
    <source>
        <dbReference type="PROSITE-ProRule" id="PRU00277"/>
    </source>
</evidence>
<comment type="subcellular location">
    <subcellularLocation>
        <location evidence="2">Cytoplasm</location>
    </subcellularLocation>
</comment>
<dbReference type="KEGG" id="nja:NSJP_3004"/>
<evidence type="ECO:0000313" key="13">
    <source>
        <dbReference type="Proteomes" id="UP000192042"/>
    </source>
</evidence>
<evidence type="ECO:0000256" key="8">
    <source>
        <dbReference type="ARBA" id="ARBA00037071"/>
    </source>
</evidence>
<evidence type="ECO:0000256" key="3">
    <source>
        <dbReference type="ARBA" id="ARBA00006577"/>
    </source>
</evidence>
<evidence type="ECO:0000313" key="12">
    <source>
        <dbReference type="EMBL" id="SLM49171.1"/>
    </source>
</evidence>
<evidence type="ECO:0000256" key="4">
    <source>
        <dbReference type="ARBA" id="ARBA00022490"/>
    </source>
</evidence>
<dbReference type="InterPro" id="IPR001179">
    <property type="entry name" value="PPIase_FKBP_dom"/>
</dbReference>
<keyword evidence="6" id="KW-0143">Chaperone</keyword>
<organism evidence="12 13">
    <name type="scientific">Nitrospira japonica</name>
    <dbReference type="NCBI Taxonomy" id="1325564"/>
    <lineage>
        <taxon>Bacteria</taxon>
        <taxon>Pseudomonadati</taxon>
        <taxon>Nitrospirota</taxon>
        <taxon>Nitrospiria</taxon>
        <taxon>Nitrospirales</taxon>
        <taxon>Nitrospiraceae</taxon>
        <taxon>Nitrospira</taxon>
    </lineage>
</organism>
<comment type="similarity">
    <text evidence="3 10">Belongs to the FKBP-type PPIase family.</text>
</comment>
<keyword evidence="5 9" id="KW-0697">Rotamase</keyword>
<dbReference type="AlphaFoldDB" id="A0A1W1I8C1"/>
<name>A0A1W1I8C1_9BACT</name>
<comment type="catalytic activity">
    <reaction evidence="1 9 10">
        <text>[protein]-peptidylproline (omega=180) = [protein]-peptidylproline (omega=0)</text>
        <dbReference type="Rhea" id="RHEA:16237"/>
        <dbReference type="Rhea" id="RHEA-COMP:10747"/>
        <dbReference type="Rhea" id="RHEA-COMP:10748"/>
        <dbReference type="ChEBI" id="CHEBI:83833"/>
        <dbReference type="ChEBI" id="CHEBI:83834"/>
        <dbReference type="EC" id="5.2.1.8"/>
    </reaction>
</comment>
<protein>
    <recommendedName>
        <fullName evidence="10">Peptidyl-prolyl cis-trans isomerase</fullName>
        <ecNumber evidence="10">5.2.1.8</ecNumber>
    </recommendedName>
</protein>
<dbReference type="InterPro" id="IPR046357">
    <property type="entry name" value="PPIase_dom_sf"/>
</dbReference>
<accession>A0A1W1I8C1</accession>
<evidence type="ECO:0000256" key="7">
    <source>
        <dbReference type="ARBA" id="ARBA00023235"/>
    </source>
</evidence>
<evidence type="ECO:0000256" key="1">
    <source>
        <dbReference type="ARBA" id="ARBA00000971"/>
    </source>
</evidence>
<keyword evidence="4" id="KW-0963">Cytoplasm</keyword>
<dbReference type="PROSITE" id="PS50059">
    <property type="entry name" value="FKBP_PPIASE"/>
    <property type="match status" value="1"/>
</dbReference>
<dbReference type="GO" id="GO:0005737">
    <property type="term" value="C:cytoplasm"/>
    <property type="evidence" value="ECO:0007669"/>
    <property type="project" value="UniProtKB-SubCell"/>
</dbReference>
<dbReference type="OrthoDB" id="9808891at2"/>
<dbReference type="Proteomes" id="UP000192042">
    <property type="component" value="Chromosome I"/>
</dbReference>
<proteinExistence type="inferred from homology"/>
<dbReference type="EMBL" id="LT828648">
    <property type="protein sequence ID" value="SLM49171.1"/>
    <property type="molecule type" value="Genomic_DNA"/>
</dbReference>
<dbReference type="PANTHER" id="PTHR47861">
    <property type="entry name" value="FKBP-TYPE PEPTIDYL-PROLYL CIS-TRANS ISOMERASE SLYD"/>
    <property type="match status" value="1"/>
</dbReference>
<dbReference type="Gene3D" id="3.10.50.40">
    <property type="match status" value="1"/>
</dbReference>
<dbReference type="PANTHER" id="PTHR47861:SF3">
    <property type="entry name" value="FKBP-TYPE PEPTIDYL-PROLYL CIS-TRANS ISOMERASE SLYD"/>
    <property type="match status" value="1"/>
</dbReference>
<evidence type="ECO:0000256" key="2">
    <source>
        <dbReference type="ARBA" id="ARBA00004496"/>
    </source>
</evidence>
<evidence type="ECO:0000256" key="6">
    <source>
        <dbReference type="ARBA" id="ARBA00023186"/>
    </source>
</evidence>
<feature type="domain" description="PPIase FKBP-type" evidence="11">
    <location>
        <begin position="47"/>
        <end position="129"/>
    </location>
</feature>
<dbReference type="EC" id="5.2.1.8" evidence="10"/>
<keyword evidence="7 9" id="KW-0413">Isomerase</keyword>
<dbReference type="STRING" id="1325564.NSJP_3004"/>
<keyword evidence="13" id="KW-1185">Reference proteome</keyword>
<comment type="function">
    <text evidence="8">Also involved in hydrogenase metallocenter assembly, probably by participating in the nickel insertion step. This function in hydrogenase biosynthesis requires chaperone activity and the presence of the metal-binding domain, but not PPIase activity.</text>
</comment>
<dbReference type="Pfam" id="PF00254">
    <property type="entry name" value="FKBP_C"/>
    <property type="match status" value="1"/>
</dbReference>
<evidence type="ECO:0000256" key="10">
    <source>
        <dbReference type="RuleBase" id="RU003915"/>
    </source>
</evidence>
<dbReference type="SUPFAM" id="SSF54534">
    <property type="entry name" value="FKBP-like"/>
    <property type="match status" value="1"/>
</dbReference>
<dbReference type="GO" id="GO:0042026">
    <property type="term" value="P:protein refolding"/>
    <property type="evidence" value="ECO:0007669"/>
    <property type="project" value="UniProtKB-ARBA"/>
</dbReference>